<dbReference type="RefSeq" id="XP_001801291.1">
    <property type="nucleotide sequence ID" value="XM_001801239.1"/>
</dbReference>
<feature type="region of interest" description="Disordered" evidence="1">
    <location>
        <begin position="1"/>
        <end position="41"/>
    </location>
</feature>
<organism evidence="2 3">
    <name type="scientific">Phaeosphaeria nodorum (strain SN15 / ATCC MYA-4574 / FGSC 10173)</name>
    <name type="common">Glume blotch fungus</name>
    <name type="synonym">Parastagonospora nodorum</name>
    <dbReference type="NCBI Taxonomy" id="321614"/>
    <lineage>
        <taxon>Eukaryota</taxon>
        <taxon>Fungi</taxon>
        <taxon>Dikarya</taxon>
        <taxon>Ascomycota</taxon>
        <taxon>Pezizomycotina</taxon>
        <taxon>Dothideomycetes</taxon>
        <taxon>Pleosporomycetidae</taxon>
        <taxon>Pleosporales</taxon>
        <taxon>Pleosporineae</taxon>
        <taxon>Phaeosphaeriaceae</taxon>
        <taxon>Parastagonospora</taxon>
    </lineage>
</organism>
<dbReference type="STRING" id="321614.Q0UB26"/>
<dbReference type="EMBL" id="CH445342">
    <property type="protein sequence ID" value="EAT81537.2"/>
    <property type="molecule type" value="Genomic_DNA"/>
</dbReference>
<dbReference type="VEuPathDB" id="FungiDB:JI435_110380"/>
<dbReference type="GeneID" id="5978199"/>
<protein>
    <submittedName>
        <fullName evidence="2">Uncharacterized protein</fullName>
    </submittedName>
</protein>
<dbReference type="InParanoid" id="Q0UB26"/>
<reference evidence="3" key="1">
    <citation type="journal article" date="2007" name="Plant Cell">
        <title>Dothideomycete-plant interactions illuminated by genome sequencing and EST analysis of the wheat pathogen Stagonospora nodorum.</title>
        <authorList>
            <person name="Hane J.K."/>
            <person name="Lowe R.G."/>
            <person name="Solomon P.S."/>
            <person name="Tan K.C."/>
            <person name="Schoch C.L."/>
            <person name="Spatafora J.W."/>
            <person name="Crous P.W."/>
            <person name="Kodira C."/>
            <person name="Birren B.W."/>
            <person name="Galagan J.E."/>
            <person name="Torriani S.F."/>
            <person name="McDonald B.A."/>
            <person name="Oliver R.P."/>
        </authorList>
    </citation>
    <scope>NUCLEOTIDE SEQUENCE [LARGE SCALE GENOMIC DNA]</scope>
    <source>
        <strain evidence="3">SN15 / ATCC MYA-4574 / FGSC 10173</strain>
    </source>
</reference>
<sequence>MNPPLSPIELDGPIPTSSRKRTASAISPPLVPPSSDDTTPRILSRRCHRVNNAAASVWGPDIPVTLKPAADDFALRLPLDSAINLYAIDKEFHYLFNKYSVSILHDYARYWAPISSHVFTWILFPHLCISDPMLRPMNDRVWLARDVPSWRWVGMVLHRQTIVRGILSSLTLSGCGALPSPTESMLCKFWLLSFLQDTDIWSDADILLFHLFLVKLDMRLTHPILGNAPCGLSHLMLNQPSLTTLHDLLTGKVGDVRYPDLVPLMLRTYPMDTFDLLAFPYLDDEEITGVDEEDWNILGKEGWSEFGGAMELALDCVLNEGLRRELHAEQLLLEFVVFGHGDRLSRKWRKGAREYEGGFGRGRKNVIREVEERFGLVEKKEVKENEESGAEEMDLSM</sequence>
<proteinExistence type="predicted"/>
<evidence type="ECO:0000256" key="1">
    <source>
        <dbReference type="SAM" id="MobiDB-lite"/>
    </source>
</evidence>
<accession>Q0UB26</accession>
<evidence type="ECO:0000313" key="2">
    <source>
        <dbReference type="EMBL" id="EAT81537.2"/>
    </source>
</evidence>
<dbReference type="AlphaFoldDB" id="Q0UB26"/>
<evidence type="ECO:0000313" key="3">
    <source>
        <dbReference type="Proteomes" id="UP000001055"/>
    </source>
</evidence>
<gene>
    <name evidence="2" type="ORF">SNOG_11038</name>
</gene>
<name>Q0UB26_PHANO</name>
<dbReference type="KEGG" id="pno:SNOG_11038"/>
<dbReference type="Proteomes" id="UP000001055">
    <property type="component" value="Unassembled WGS sequence"/>
</dbReference>